<evidence type="ECO:0000313" key="11">
    <source>
        <dbReference type="Proteomes" id="UP000673375"/>
    </source>
</evidence>
<dbReference type="Pfam" id="PF00512">
    <property type="entry name" value="HisKA"/>
    <property type="match status" value="1"/>
</dbReference>
<reference evidence="10 11" key="1">
    <citation type="submission" date="2020-12" db="EMBL/GenBank/DDBJ databases">
        <title>Vagococcus allomyrinae sp. nov. and Enterococcus lavae sp. nov., isolated from the larvae of Allomyrina dichotoma.</title>
        <authorList>
            <person name="Lee S.D."/>
        </authorList>
    </citation>
    <scope>NUCLEOTIDE SEQUENCE [LARGE SCALE GENOMIC DNA]</scope>
    <source>
        <strain evidence="10 11">BWM-S5</strain>
    </source>
</reference>
<keyword evidence="6 10" id="KW-0418">Kinase</keyword>
<dbReference type="Gene3D" id="3.30.565.10">
    <property type="entry name" value="Histidine kinase-like ATPase, C-terminal domain"/>
    <property type="match status" value="1"/>
</dbReference>
<dbReference type="Pfam" id="PF02518">
    <property type="entry name" value="HATPase_c"/>
    <property type="match status" value="1"/>
</dbReference>
<protein>
    <recommendedName>
        <fullName evidence="3">histidine kinase</fullName>
        <ecNumber evidence="3">2.7.13.3</ecNumber>
    </recommendedName>
</protein>
<evidence type="ECO:0000256" key="8">
    <source>
        <dbReference type="SAM" id="Phobius"/>
    </source>
</evidence>
<gene>
    <name evidence="10" type="ORF">I6N96_14015</name>
</gene>
<evidence type="ECO:0000256" key="6">
    <source>
        <dbReference type="ARBA" id="ARBA00022777"/>
    </source>
</evidence>
<name>A0ABS4CMQ9_9ENTE</name>
<keyword evidence="5" id="KW-0808">Transferase</keyword>
<keyword evidence="7" id="KW-0902">Two-component regulatory system</keyword>
<dbReference type="SUPFAM" id="SSF47384">
    <property type="entry name" value="Homodimeric domain of signal transducing histidine kinase"/>
    <property type="match status" value="1"/>
</dbReference>
<feature type="transmembrane region" description="Helical" evidence="8">
    <location>
        <begin position="172"/>
        <end position="195"/>
    </location>
</feature>
<dbReference type="InterPro" id="IPR003594">
    <property type="entry name" value="HATPase_dom"/>
</dbReference>
<evidence type="ECO:0000256" key="5">
    <source>
        <dbReference type="ARBA" id="ARBA00022679"/>
    </source>
</evidence>
<dbReference type="SMART" id="SM00387">
    <property type="entry name" value="HATPase_c"/>
    <property type="match status" value="1"/>
</dbReference>
<dbReference type="EC" id="2.7.13.3" evidence="3"/>
<dbReference type="GO" id="GO:0016301">
    <property type="term" value="F:kinase activity"/>
    <property type="evidence" value="ECO:0007669"/>
    <property type="project" value="UniProtKB-KW"/>
</dbReference>
<evidence type="ECO:0000256" key="2">
    <source>
        <dbReference type="ARBA" id="ARBA00004370"/>
    </source>
</evidence>
<keyword evidence="8" id="KW-1133">Transmembrane helix</keyword>
<evidence type="ECO:0000313" key="10">
    <source>
        <dbReference type="EMBL" id="MBP1047396.1"/>
    </source>
</evidence>
<dbReference type="InterPro" id="IPR004358">
    <property type="entry name" value="Sig_transdc_His_kin-like_C"/>
</dbReference>
<dbReference type="InterPro" id="IPR036890">
    <property type="entry name" value="HATPase_C_sf"/>
</dbReference>
<comment type="caution">
    <text evidence="10">The sequence shown here is derived from an EMBL/GenBank/DDBJ whole genome shotgun (WGS) entry which is preliminary data.</text>
</comment>
<dbReference type="InterPro" id="IPR005467">
    <property type="entry name" value="His_kinase_dom"/>
</dbReference>
<comment type="catalytic activity">
    <reaction evidence="1">
        <text>ATP + protein L-histidine = ADP + protein N-phospho-L-histidine.</text>
        <dbReference type="EC" id="2.7.13.3"/>
    </reaction>
</comment>
<keyword evidence="8" id="KW-0812">Transmembrane</keyword>
<dbReference type="EMBL" id="JAEDXU010000007">
    <property type="protein sequence ID" value="MBP1047396.1"/>
    <property type="molecule type" value="Genomic_DNA"/>
</dbReference>
<keyword evidence="11" id="KW-1185">Reference proteome</keyword>
<evidence type="ECO:0000256" key="3">
    <source>
        <dbReference type="ARBA" id="ARBA00012438"/>
    </source>
</evidence>
<dbReference type="PRINTS" id="PR00344">
    <property type="entry name" value="BCTRLSENSOR"/>
</dbReference>
<dbReference type="InterPro" id="IPR050351">
    <property type="entry name" value="BphY/WalK/GraS-like"/>
</dbReference>
<dbReference type="InterPro" id="IPR003661">
    <property type="entry name" value="HisK_dim/P_dom"/>
</dbReference>
<dbReference type="SUPFAM" id="SSF55874">
    <property type="entry name" value="ATPase domain of HSP90 chaperone/DNA topoisomerase II/histidine kinase"/>
    <property type="match status" value="1"/>
</dbReference>
<comment type="subcellular location">
    <subcellularLocation>
        <location evidence="2">Membrane</location>
    </subcellularLocation>
</comment>
<evidence type="ECO:0000256" key="4">
    <source>
        <dbReference type="ARBA" id="ARBA00022553"/>
    </source>
</evidence>
<accession>A0ABS4CMQ9</accession>
<evidence type="ECO:0000256" key="1">
    <source>
        <dbReference type="ARBA" id="ARBA00000085"/>
    </source>
</evidence>
<dbReference type="Proteomes" id="UP000673375">
    <property type="component" value="Unassembled WGS sequence"/>
</dbReference>
<sequence length="426" mass="48131">MILMIMGLITVILATALIAVYVMTSLRLQSENEERLNRTEELYITNGELQFDDTVSEETQKDGQLTFNRISPGLGVYFNMLVDKDGQLVMIDSTVELSQKQYEKAAGLAWKAQDGGTVELAGREWQYSVAPAVASLITDQKQQINQQNPTYQIRFLDITDSKNVLTSLSRTLLIVGVILLLFFFFLTVFFSNYAVKPIANAWKKQQQFITDASHELKTPLSIIRTNTEVLYANKTDKIEDQIKWVNYISKGTKRMEQLVNSLLYQARVDTVDPELTFIDVEIDTLLHDVLASYEYRLSVKNISLETAFVPAIIKSEPVLLKKLIEILLDNAVKYTDKNGEVSLTLSYEKTGATITIKNSGEGITAEHLPKLFDRFYRVDESRHSENSYGLGLSIAKGIIEQLRGDILVESQPGAYTLFTIKLPKKI</sequence>
<feature type="domain" description="Histidine kinase" evidence="9">
    <location>
        <begin position="211"/>
        <end position="426"/>
    </location>
</feature>
<evidence type="ECO:0000259" key="9">
    <source>
        <dbReference type="PROSITE" id="PS50109"/>
    </source>
</evidence>
<dbReference type="CDD" id="cd00082">
    <property type="entry name" value="HisKA"/>
    <property type="match status" value="1"/>
</dbReference>
<keyword evidence="4" id="KW-0597">Phosphoprotein</keyword>
<dbReference type="PROSITE" id="PS50109">
    <property type="entry name" value="HIS_KIN"/>
    <property type="match status" value="1"/>
</dbReference>
<evidence type="ECO:0000256" key="7">
    <source>
        <dbReference type="ARBA" id="ARBA00023012"/>
    </source>
</evidence>
<dbReference type="PANTHER" id="PTHR45453">
    <property type="entry name" value="PHOSPHATE REGULON SENSOR PROTEIN PHOR"/>
    <property type="match status" value="1"/>
</dbReference>
<dbReference type="Gene3D" id="1.10.287.130">
    <property type="match status" value="1"/>
</dbReference>
<organism evidence="10 11">
    <name type="scientific">Enterococcus larvae</name>
    <dbReference type="NCBI Taxonomy" id="2794352"/>
    <lineage>
        <taxon>Bacteria</taxon>
        <taxon>Bacillati</taxon>
        <taxon>Bacillota</taxon>
        <taxon>Bacilli</taxon>
        <taxon>Lactobacillales</taxon>
        <taxon>Enterococcaceae</taxon>
        <taxon>Enterococcus</taxon>
    </lineage>
</organism>
<dbReference type="InterPro" id="IPR036097">
    <property type="entry name" value="HisK_dim/P_sf"/>
</dbReference>
<proteinExistence type="predicted"/>
<dbReference type="SMART" id="SM00388">
    <property type="entry name" value="HisKA"/>
    <property type="match status" value="1"/>
</dbReference>
<dbReference type="PANTHER" id="PTHR45453:SF1">
    <property type="entry name" value="PHOSPHATE REGULON SENSOR PROTEIN PHOR"/>
    <property type="match status" value="1"/>
</dbReference>
<keyword evidence="8" id="KW-0472">Membrane</keyword>